<evidence type="ECO:0000256" key="4">
    <source>
        <dbReference type="SAM" id="MobiDB-lite"/>
    </source>
</evidence>
<proteinExistence type="inferred from homology"/>
<accession>A0A7S1TDA2</accession>
<dbReference type="GO" id="GO:0005840">
    <property type="term" value="C:ribosome"/>
    <property type="evidence" value="ECO:0007669"/>
    <property type="project" value="UniProtKB-KW"/>
</dbReference>
<name>A0A7S1TDA2_9RHOD</name>
<dbReference type="InterPro" id="IPR008195">
    <property type="entry name" value="Ribosomal_eL34"/>
</dbReference>
<evidence type="ECO:0000313" key="5">
    <source>
        <dbReference type="EMBL" id="CAD9233124.1"/>
    </source>
</evidence>
<evidence type="ECO:0000256" key="2">
    <source>
        <dbReference type="ARBA" id="ARBA00022980"/>
    </source>
</evidence>
<dbReference type="PRINTS" id="PR01250">
    <property type="entry name" value="RIBOSOMALL34"/>
</dbReference>
<comment type="similarity">
    <text evidence="1">Belongs to the eukaryotic ribosomal protein eL34 family.</text>
</comment>
<organism evidence="5">
    <name type="scientific">Compsopogon caeruleus</name>
    <dbReference type="NCBI Taxonomy" id="31354"/>
    <lineage>
        <taxon>Eukaryota</taxon>
        <taxon>Rhodophyta</taxon>
        <taxon>Compsopogonophyceae</taxon>
        <taxon>Compsopogonales</taxon>
        <taxon>Compsopogonaceae</taxon>
        <taxon>Compsopogon</taxon>
    </lineage>
</organism>
<evidence type="ECO:0008006" key="6">
    <source>
        <dbReference type="Google" id="ProtNLM"/>
    </source>
</evidence>
<dbReference type="AlphaFoldDB" id="A0A7S1TDA2"/>
<dbReference type="PROSITE" id="PS01145">
    <property type="entry name" value="RIBOSOMAL_L34E"/>
    <property type="match status" value="1"/>
</dbReference>
<dbReference type="Gene3D" id="6.20.370.70">
    <property type="match status" value="1"/>
</dbReference>
<protein>
    <recommendedName>
        <fullName evidence="6">60S ribosomal protein L34</fullName>
    </recommendedName>
</protein>
<reference evidence="5" key="1">
    <citation type="submission" date="2021-01" db="EMBL/GenBank/DDBJ databases">
        <authorList>
            <person name="Corre E."/>
            <person name="Pelletier E."/>
            <person name="Niang G."/>
            <person name="Scheremetjew M."/>
            <person name="Finn R."/>
            <person name="Kale V."/>
            <person name="Holt S."/>
            <person name="Cochrane G."/>
            <person name="Meng A."/>
            <person name="Brown T."/>
            <person name="Cohen L."/>
        </authorList>
    </citation>
    <scope>NUCLEOTIDE SEQUENCE</scope>
    <source>
        <strain evidence="5">SAG 36.94</strain>
    </source>
</reference>
<dbReference type="InterPro" id="IPR038562">
    <property type="entry name" value="Ribosomal_eL34_C_sf"/>
</dbReference>
<feature type="region of interest" description="Disordered" evidence="4">
    <location>
        <begin position="1"/>
        <end position="22"/>
    </location>
</feature>
<dbReference type="GO" id="GO:1990904">
    <property type="term" value="C:ribonucleoprotein complex"/>
    <property type="evidence" value="ECO:0007669"/>
    <property type="project" value="UniProtKB-KW"/>
</dbReference>
<evidence type="ECO:0000256" key="1">
    <source>
        <dbReference type="ARBA" id="ARBA00009875"/>
    </source>
</evidence>
<dbReference type="GO" id="GO:0006412">
    <property type="term" value="P:translation"/>
    <property type="evidence" value="ECO:0007669"/>
    <property type="project" value="InterPro"/>
</dbReference>
<dbReference type="InterPro" id="IPR018065">
    <property type="entry name" value="Ribosomal_eL34_CS"/>
</dbReference>
<evidence type="ECO:0000256" key="3">
    <source>
        <dbReference type="ARBA" id="ARBA00023274"/>
    </source>
</evidence>
<dbReference type="Gene3D" id="6.20.340.10">
    <property type="match status" value="1"/>
</dbReference>
<sequence length="112" mass="12718">MADSRVTRRRRSPYATKSNRIKKIKTPGGKLTVQYLKKKASRPRCGETGVILQGVAMGRPKQYMRMSKPKKSVSRAYGGNLCARAVRDRIVRAFLIEEQRIVKQVARAQAKE</sequence>
<dbReference type="Pfam" id="PF01199">
    <property type="entry name" value="Ribosomal_L34e"/>
    <property type="match status" value="1"/>
</dbReference>
<dbReference type="PANTHER" id="PTHR10759">
    <property type="entry name" value="60S RIBOSOMAL PROTEIN L34"/>
    <property type="match status" value="1"/>
</dbReference>
<gene>
    <name evidence="5" type="ORF">CCAE0312_LOCUS5209</name>
</gene>
<keyword evidence="3" id="KW-0687">Ribonucleoprotein</keyword>
<keyword evidence="2" id="KW-0689">Ribosomal protein</keyword>
<dbReference type="GO" id="GO:0003735">
    <property type="term" value="F:structural constituent of ribosome"/>
    <property type="evidence" value="ECO:0007669"/>
    <property type="project" value="InterPro"/>
</dbReference>
<dbReference type="EMBL" id="HBGH01009385">
    <property type="protein sequence ID" value="CAD9233124.1"/>
    <property type="molecule type" value="Transcribed_RNA"/>
</dbReference>